<keyword evidence="2" id="KW-1133">Transmembrane helix</keyword>
<dbReference type="GO" id="GO:0045547">
    <property type="term" value="F:ditrans,polycis-polyprenyl diphosphate synthase [(2E,6E)-farnesyl diphosphate specific] activity"/>
    <property type="evidence" value="ECO:0007669"/>
    <property type="project" value="TreeGrafter"/>
</dbReference>
<dbReference type="Gene3D" id="3.40.1180.10">
    <property type="entry name" value="Decaprenyl diphosphate synthase-like"/>
    <property type="match status" value="1"/>
</dbReference>
<feature type="transmembrane region" description="Helical" evidence="2">
    <location>
        <begin position="36"/>
        <end position="63"/>
    </location>
</feature>
<dbReference type="Pfam" id="PF09995">
    <property type="entry name" value="MPAB_Lcp_cat"/>
    <property type="match status" value="1"/>
</dbReference>
<feature type="transmembrane region" description="Helical" evidence="2">
    <location>
        <begin position="317"/>
        <end position="348"/>
    </location>
</feature>
<evidence type="ECO:0000256" key="1">
    <source>
        <dbReference type="ARBA" id="ARBA00022679"/>
    </source>
</evidence>
<dbReference type="GO" id="GO:0016491">
    <property type="term" value="F:oxidoreductase activity"/>
    <property type="evidence" value="ECO:0007669"/>
    <property type="project" value="InterPro"/>
</dbReference>
<dbReference type="EMBL" id="JACAZI010000026">
    <property type="protein sequence ID" value="KAF7334704.1"/>
    <property type="molecule type" value="Genomic_DNA"/>
</dbReference>
<keyword evidence="2" id="KW-0472">Membrane</keyword>
<dbReference type="Proteomes" id="UP000620124">
    <property type="component" value="Unassembled WGS sequence"/>
</dbReference>
<sequence length="703" mass="80073">MAVPISAPSSESHDGAASTTYRIFHPIESGWDIRDFILSLSVLLLASQLGLYFALPTYVAFLASRWCLLRLIRLRWPTFNRPDILDDLHFKPGACLSLAGSMTALLLQNHDPHISLAMKIHSDFYSRPLARMLRTFLYVELALNGTSEERGQTASWLRWTHKNIRGSVNPEMRKEFGLPDSIDHYGYTDPLKAYVMETLTWSTIAFQERFGRPLKRGVVLEYAWAGMRLGIPRSLLATNHEDFLVSFNRRLDHLDAGCMLNAMVINNIEASLVELRKKRWLTAIILRIALMVGFTLLPERVQSKYQLDVLKSRSARAVQRIICVLLWLVYPFLVWVPLRGIICLLVILEPQLRPVIRSSLQNIHCMDILSDRPKFVPDVSATPAYVTWLAGGQVPPPIMQKILVRTLEAQIKCTSWANTLRTWITYPFTIAAICGESTLNCLSQTVARARCQIAESNLFRFDADAKMPVHVGLVMDGNRRYARQLGQPVLAGHAKGAATASKVLEWWIRHLPPAVNHPSSGFPKYMTCWAFSSENFHRRAAERDGLFALMTDEFKSLAFTSLIHLFRIRVSFIGADRHKFPPELCQAMIFAEEATEKYDSLFLQIAVGYGGREEVVSAVRHLIAEGKEITEHNISEETYCQRRGVPPVNLIIRTSERRTSGFFLWDTQTAELHFVDKLWPQLTELDWLHAIESFTRREIRGGK</sequence>
<keyword evidence="5" id="KW-1185">Reference proteome</keyword>
<evidence type="ECO:0000313" key="5">
    <source>
        <dbReference type="Proteomes" id="UP000620124"/>
    </source>
</evidence>
<dbReference type="Pfam" id="PF01255">
    <property type="entry name" value="Prenyltransf"/>
    <property type="match status" value="1"/>
</dbReference>
<dbReference type="InterPro" id="IPR001441">
    <property type="entry name" value="UPP_synth-like"/>
</dbReference>
<accession>A0A8H7CEJ8</accession>
<name>A0A8H7CEJ8_9AGAR</name>
<feature type="domain" description="ER-bound oxygenase mpaB/mpaB'/Rubber oxygenase catalytic" evidence="3">
    <location>
        <begin position="97"/>
        <end position="321"/>
    </location>
</feature>
<keyword evidence="1 4" id="KW-0808">Transferase</keyword>
<proteinExistence type="inferred from homology"/>
<dbReference type="NCBIfam" id="TIGR00055">
    <property type="entry name" value="uppS"/>
    <property type="match status" value="1"/>
</dbReference>
<dbReference type="PANTHER" id="PTHR10291">
    <property type="entry name" value="DEHYDRODOLICHYL DIPHOSPHATE SYNTHASE FAMILY MEMBER"/>
    <property type="match status" value="1"/>
</dbReference>
<dbReference type="GO" id="GO:0016094">
    <property type="term" value="P:polyprenol biosynthetic process"/>
    <property type="evidence" value="ECO:0007669"/>
    <property type="project" value="TreeGrafter"/>
</dbReference>
<dbReference type="CDD" id="cd00475">
    <property type="entry name" value="Cis_IPPS"/>
    <property type="match status" value="1"/>
</dbReference>
<evidence type="ECO:0000313" key="4">
    <source>
        <dbReference type="EMBL" id="KAF7334704.1"/>
    </source>
</evidence>
<dbReference type="HAMAP" id="MF_01139">
    <property type="entry name" value="ISPT"/>
    <property type="match status" value="1"/>
</dbReference>
<organism evidence="4 5">
    <name type="scientific">Mycena venus</name>
    <dbReference type="NCBI Taxonomy" id="2733690"/>
    <lineage>
        <taxon>Eukaryota</taxon>
        <taxon>Fungi</taxon>
        <taxon>Dikarya</taxon>
        <taxon>Basidiomycota</taxon>
        <taxon>Agaricomycotina</taxon>
        <taxon>Agaricomycetes</taxon>
        <taxon>Agaricomycetidae</taxon>
        <taxon>Agaricales</taxon>
        <taxon>Marasmiineae</taxon>
        <taxon>Mycenaceae</taxon>
        <taxon>Mycena</taxon>
    </lineage>
</organism>
<dbReference type="OrthoDB" id="4173905at2759"/>
<evidence type="ECO:0000256" key="2">
    <source>
        <dbReference type="SAM" id="Phobius"/>
    </source>
</evidence>
<dbReference type="InterPro" id="IPR018713">
    <property type="entry name" value="MPAB/Lcp_cat_dom"/>
</dbReference>
<dbReference type="AlphaFoldDB" id="A0A8H7CEJ8"/>
<reference evidence="4" key="1">
    <citation type="submission" date="2020-05" db="EMBL/GenBank/DDBJ databases">
        <title>Mycena genomes resolve the evolution of fungal bioluminescence.</title>
        <authorList>
            <person name="Tsai I.J."/>
        </authorList>
    </citation>
    <scope>NUCLEOTIDE SEQUENCE</scope>
    <source>
        <strain evidence="4">CCC161011</strain>
    </source>
</reference>
<protein>
    <submittedName>
        <fullName evidence="4">Alkyl transferase</fullName>
    </submittedName>
</protein>
<keyword evidence="2" id="KW-0812">Transmembrane</keyword>
<dbReference type="PANTHER" id="PTHR10291:SF44">
    <property type="entry name" value="ER-BOUND OXYGENASE MPAB_MPAB'_RUBBER OXYGENASE CATALYTIC DOMAIN-CONTAINING PROTEIN"/>
    <property type="match status" value="1"/>
</dbReference>
<dbReference type="GO" id="GO:0005783">
    <property type="term" value="C:endoplasmic reticulum"/>
    <property type="evidence" value="ECO:0007669"/>
    <property type="project" value="TreeGrafter"/>
</dbReference>
<gene>
    <name evidence="4" type="ORF">MVEN_02301100</name>
</gene>
<comment type="caution">
    <text evidence="4">The sequence shown here is derived from an EMBL/GenBank/DDBJ whole genome shotgun (WGS) entry which is preliminary data.</text>
</comment>
<dbReference type="SUPFAM" id="SSF64005">
    <property type="entry name" value="Undecaprenyl diphosphate synthase"/>
    <property type="match status" value="1"/>
</dbReference>
<dbReference type="InterPro" id="IPR036424">
    <property type="entry name" value="UPP_synth-like_sf"/>
</dbReference>
<evidence type="ECO:0000259" key="3">
    <source>
        <dbReference type="Pfam" id="PF09995"/>
    </source>
</evidence>